<evidence type="ECO:0000259" key="2">
    <source>
        <dbReference type="Pfam" id="PF09992"/>
    </source>
</evidence>
<accession>A0ABN0NZ32</accession>
<feature type="domain" description="Phosphodiester glycosidase" evidence="2">
    <location>
        <begin position="185"/>
        <end position="351"/>
    </location>
</feature>
<dbReference type="Proteomes" id="UP000016649">
    <property type="component" value="Unassembled WGS sequence"/>
</dbReference>
<name>A0ABN0NZ32_TRELE</name>
<evidence type="ECO:0000256" key="1">
    <source>
        <dbReference type="SAM" id="MobiDB-lite"/>
    </source>
</evidence>
<dbReference type="InterPro" id="IPR018711">
    <property type="entry name" value="NAGPA"/>
</dbReference>
<dbReference type="PANTHER" id="PTHR40446">
    <property type="entry name" value="N-ACETYLGLUCOSAMINE-1-PHOSPHODIESTER ALPHA-N-ACETYLGLUCOSAMINIDASE"/>
    <property type="match status" value="1"/>
</dbReference>
<organism evidence="3 4">
    <name type="scientific">Treponema lecithinolyticum ATCC 700332</name>
    <dbReference type="NCBI Taxonomy" id="1321815"/>
    <lineage>
        <taxon>Bacteria</taxon>
        <taxon>Pseudomonadati</taxon>
        <taxon>Spirochaetota</taxon>
        <taxon>Spirochaetia</taxon>
        <taxon>Spirochaetales</taxon>
        <taxon>Treponemataceae</taxon>
        <taxon>Treponema</taxon>
    </lineage>
</organism>
<sequence length="355" mass="37889">MRRLQKASGLLLRLFFILTLFPLILFTTVSCTTAAHTGFPAKDTADTHALPANAHAAENDKNTALNSDNADGTARTADSANTAETAKSAARSAAVAAAVNDKIDAASGEWQTIVPPVQCIRRTYKTIPLAYSLVCINLADNAIDITGTQPEKYGTSTVAAVSVSSWAKKKGTAVAINASPFAYTGCVFSNKRELRGIYVYEGHTVSEANAKYAALYFDKNKRAFIADSQNEAELSGAHFAFGGFWTILDGANIVDGIPSSENGIIKKFKNIREARTAIGISADGLTLYILCVEKNLRSTGLSFTECAQILKNAGAVRALQMDGGHSVNLIVRGFPKLSIRGIRKAANCLGIVYRQ</sequence>
<feature type="region of interest" description="Disordered" evidence="1">
    <location>
        <begin position="55"/>
        <end position="83"/>
    </location>
</feature>
<dbReference type="PANTHER" id="PTHR40446:SF2">
    <property type="entry name" value="N-ACETYLGLUCOSAMINE-1-PHOSPHODIESTER ALPHA-N-ACETYLGLUCOSAMINIDASE"/>
    <property type="match status" value="1"/>
</dbReference>
<proteinExistence type="predicted"/>
<keyword evidence="4" id="KW-1185">Reference proteome</keyword>
<gene>
    <name evidence="3" type="ORF">HMPREF9193_01008</name>
</gene>
<dbReference type="EMBL" id="AWVH01000026">
    <property type="protein sequence ID" value="ERJ93335.1"/>
    <property type="molecule type" value="Genomic_DNA"/>
</dbReference>
<evidence type="ECO:0000313" key="3">
    <source>
        <dbReference type="EMBL" id="ERJ93335.1"/>
    </source>
</evidence>
<dbReference type="Pfam" id="PF09992">
    <property type="entry name" value="NAGPA"/>
    <property type="match status" value="1"/>
</dbReference>
<dbReference type="RefSeq" id="WP_021687222.1">
    <property type="nucleotide sequence ID" value="NZ_KI260564.1"/>
</dbReference>
<dbReference type="PROSITE" id="PS51257">
    <property type="entry name" value="PROKAR_LIPOPROTEIN"/>
    <property type="match status" value="1"/>
</dbReference>
<protein>
    <recommendedName>
        <fullName evidence="2">Phosphodiester glycosidase domain-containing protein</fullName>
    </recommendedName>
</protein>
<feature type="compositionally biased region" description="Polar residues" evidence="1">
    <location>
        <begin position="62"/>
        <end position="81"/>
    </location>
</feature>
<comment type="caution">
    <text evidence="3">The sequence shown here is derived from an EMBL/GenBank/DDBJ whole genome shotgun (WGS) entry which is preliminary data.</text>
</comment>
<reference evidence="3 4" key="1">
    <citation type="submission" date="2013-08" db="EMBL/GenBank/DDBJ databases">
        <authorList>
            <person name="Weinstock G."/>
            <person name="Sodergren E."/>
            <person name="Wylie T."/>
            <person name="Fulton L."/>
            <person name="Fulton R."/>
            <person name="Fronick C."/>
            <person name="O'Laughlin M."/>
            <person name="Godfrey J."/>
            <person name="Miner T."/>
            <person name="Herter B."/>
            <person name="Appelbaum E."/>
            <person name="Cordes M."/>
            <person name="Lek S."/>
            <person name="Wollam A."/>
            <person name="Pepin K.H."/>
            <person name="Palsikar V.B."/>
            <person name="Mitreva M."/>
            <person name="Wilson R.K."/>
        </authorList>
    </citation>
    <scope>NUCLEOTIDE SEQUENCE [LARGE SCALE GENOMIC DNA]</scope>
    <source>
        <strain evidence="3 4">ATCC 700332</strain>
    </source>
</reference>
<evidence type="ECO:0000313" key="4">
    <source>
        <dbReference type="Proteomes" id="UP000016649"/>
    </source>
</evidence>